<dbReference type="InterPro" id="IPR036390">
    <property type="entry name" value="WH_DNA-bd_sf"/>
</dbReference>
<dbReference type="EMBL" id="VOOR01000024">
    <property type="protein sequence ID" value="TXB62772.1"/>
    <property type="molecule type" value="Genomic_DNA"/>
</dbReference>
<dbReference type="Proteomes" id="UP000321580">
    <property type="component" value="Unassembled WGS sequence"/>
</dbReference>
<name>A0A5C6RN11_9BACT</name>
<dbReference type="Pfam" id="PF12840">
    <property type="entry name" value="HTH_20"/>
    <property type="match status" value="1"/>
</dbReference>
<comment type="caution">
    <text evidence="5">The sequence shown here is derived from an EMBL/GenBank/DDBJ whole genome shotgun (WGS) entry which is preliminary data.</text>
</comment>
<evidence type="ECO:0000313" key="6">
    <source>
        <dbReference type="Proteomes" id="UP000321580"/>
    </source>
</evidence>
<dbReference type="InterPro" id="IPR011991">
    <property type="entry name" value="ArsR-like_HTH"/>
</dbReference>
<dbReference type="PROSITE" id="PS50987">
    <property type="entry name" value="HTH_ARSR_2"/>
    <property type="match status" value="1"/>
</dbReference>
<dbReference type="NCBIfam" id="NF033788">
    <property type="entry name" value="HTH_metalloreg"/>
    <property type="match status" value="1"/>
</dbReference>
<evidence type="ECO:0000313" key="5">
    <source>
        <dbReference type="EMBL" id="TXB62772.1"/>
    </source>
</evidence>
<accession>A0A5C6RN11</accession>
<dbReference type="PRINTS" id="PR00778">
    <property type="entry name" value="HTHARSR"/>
</dbReference>
<dbReference type="SUPFAM" id="SSF46785">
    <property type="entry name" value="Winged helix' DNA-binding domain"/>
    <property type="match status" value="1"/>
</dbReference>
<evidence type="ECO:0000259" key="4">
    <source>
        <dbReference type="PROSITE" id="PS50987"/>
    </source>
</evidence>
<dbReference type="InterPro" id="IPR051011">
    <property type="entry name" value="Metal_resp_trans_reg"/>
</dbReference>
<dbReference type="AlphaFoldDB" id="A0A5C6RN11"/>
<reference evidence="5 6" key="1">
    <citation type="submission" date="2019-08" db="EMBL/GenBank/DDBJ databases">
        <title>Genome of Phaeodactylibacter luteus.</title>
        <authorList>
            <person name="Bowman J.P."/>
        </authorList>
    </citation>
    <scope>NUCLEOTIDE SEQUENCE [LARGE SCALE GENOMIC DNA]</scope>
    <source>
        <strain evidence="5 6">KCTC 42180</strain>
    </source>
</reference>
<dbReference type="InterPro" id="IPR001845">
    <property type="entry name" value="HTH_ArsR_DNA-bd_dom"/>
</dbReference>
<dbReference type="CDD" id="cd00090">
    <property type="entry name" value="HTH_ARSR"/>
    <property type="match status" value="1"/>
</dbReference>
<keyword evidence="2" id="KW-0238">DNA-binding</keyword>
<proteinExistence type="predicted"/>
<evidence type="ECO:0000256" key="1">
    <source>
        <dbReference type="ARBA" id="ARBA00023015"/>
    </source>
</evidence>
<evidence type="ECO:0000256" key="2">
    <source>
        <dbReference type="ARBA" id="ARBA00023125"/>
    </source>
</evidence>
<dbReference type="GO" id="GO:0003700">
    <property type="term" value="F:DNA-binding transcription factor activity"/>
    <property type="evidence" value="ECO:0007669"/>
    <property type="project" value="InterPro"/>
</dbReference>
<dbReference type="PANTHER" id="PTHR43132:SF2">
    <property type="entry name" value="ARSENICAL RESISTANCE OPERON REPRESSOR ARSR-RELATED"/>
    <property type="match status" value="1"/>
</dbReference>
<dbReference type="InterPro" id="IPR036388">
    <property type="entry name" value="WH-like_DNA-bd_sf"/>
</dbReference>
<dbReference type="OrthoDB" id="9802016at2"/>
<evidence type="ECO:0000256" key="3">
    <source>
        <dbReference type="ARBA" id="ARBA00023163"/>
    </source>
</evidence>
<organism evidence="5 6">
    <name type="scientific">Phaeodactylibacter luteus</name>
    <dbReference type="NCBI Taxonomy" id="1564516"/>
    <lineage>
        <taxon>Bacteria</taxon>
        <taxon>Pseudomonadati</taxon>
        <taxon>Bacteroidota</taxon>
        <taxon>Saprospiria</taxon>
        <taxon>Saprospirales</taxon>
        <taxon>Haliscomenobacteraceae</taxon>
        <taxon>Phaeodactylibacter</taxon>
    </lineage>
</organism>
<dbReference type="Gene3D" id="1.10.10.10">
    <property type="entry name" value="Winged helix-like DNA-binding domain superfamily/Winged helix DNA-binding domain"/>
    <property type="match status" value="1"/>
</dbReference>
<keyword evidence="6" id="KW-1185">Reference proteome</keyword>
<gene>
    <name evidence="5" type="ORF">FRY97_12480</name>
</gene>
<dbReference type="GO" id="GO:0003677">
    <property type="term" value="F:DNA binding"/>
    <property type="evidence" value="ECO:0007669"/>
    <property type="project" value="UniProtKB-KW"/>
</dbReference>
<protein>
    <submittedName>
        <fullName evidence="5">Helix-turn-helix transcriptional regulator</fullName>
    </submittedName>
</protein>
<feature type="domain" description="HTH arsR-type" evidence="4">
    <location>
        <begin position="49"/>
        <end position="140"/>
    </location>
</feature>
<dbReference type="SMART" id="SM00418">
    <property type="entry name" value="HTH_ARSR"/>
    <property type="match status" value="1"/>
</dbReference>
<sequence length="140" mass="15749">MPSQNHGLQQLSWRPVHRGCFGGRLALSNCCLSLRPNQMAKGEFMVVNSSFERYGRQAEQLRAIAHPLRLAIIGLLHREGAQSVTQIYEALGVEQATASHHLKIMRQSEVLRTVRKGRFTYYELAGQEYPKILAMLSGEG</sequence>
<keyword evidence="3" id="KW-0804">Transcription</keyword>
<keyword evidence="1" id="KW-0805">Transcription regulation</keyword>
<dbReference type="PANTHER" id="PTHR43132">
    <property type="entry name" value="ARSENICAL RESISTANCE OPERON REPRESSOR ARSR-RELATED"/>
    <property type="match status" value="1"/>
</dbReference>